<feature type="region of interest" description="Disordered" evidence="1">
    <location>
        <begin position="1121"/>
        <end position="1336"/>
    </location>
</feature>
<evidence type="ECO:0000256" key="1">
    <source>
        <dbReference type="SAM" id="MobiDB-lite"/>
    </source>
</evidence>
<reference evidence="4" key="1">
    <citation type="submission" date="2011-07" db="EMBL/GenBank/DDBJ databases">
        <authorList>
            <consortium name="Caenorhabditis brenneri Sequencing and Analysis Consortium"/>
            <person name="Wilson R.K."/>
        </authorList>
    </citation>
    <scope>NUCLEOTIDE SEQUENCE [LARGE SCALE GENOMIC DNA]</scope>
    <source>
        <strain evidence="4">PB2801</strain>
    </source>
</reference>
<evidence type="ECO:0000256" key="2">
    <source>
        <dbReference type="SAM" id="SignalP"/>
    </source>
</evidence>
<keyword evidence="4" id="KW-1185">Reference proteome</keyword>
<dbReference type="Proteomes" id="UP000008068">
    <property type="component" value="Unassembled WGS sequence"/>
</dbReference>
<dbReference type="HOGENOM" id="CLU_256144_0_0_1"/>
<feature type="region of interest" description="Disordered" evidence="1">
    <location>
        <begin position="321"/>
        <end position="357"/>
    </location>
</feature>
<gene>
    <name evidence="3" type="ORF">CAEBREN_24633</name>
</gene>
<protein>
    <submittedName>
        <fullName evidence="3">Uncharacterized protein</fullName>
    </submittedName>
</protein>
<feature type="chain" id="PRO_5003405582" evidence="2">
    <location>
        <begin position="19"/>
        <end position="1373"/>
    </location>
</feature>
<name>G0NCQ6_CAEBE</name>
<dbReference type="STRING" id="135651.G0NCQ6"/>
<accession>G0NCQ6</accession>
<keyword evidence="2" id="KW-0732">Signal</keyword>
<evidence type="ECO:0000313" key="4">
    <source>
        <dbReference type="Proteomes" id="UP000008068"/>
    </source>
</evidence>
<organism evidence="4">
    <name type="scientific">Caenorhabditis brenneri</name>
    <name type="common">Nematode worm</name>
    <dbReference type="NCBI Taxonomy" id="135651"/>
    <lineage>
        <taxon>Eukaryota</taxon>
        <taxon>Metazoa</taxon>
        <taxon>Ecdysozoa</taxon>
        <taxon>Nematoda</taxon>
        <taxon>Chromadorea</taxon>
        <taxon>Rhabditida</taxon>
        <taxon>Rhabditina</taxon>
        <taxon>Rhabditomorpha</taxon>
        <taxon>Rhabditoidea</taxon>
        <taxon>Rhabditidae</taxon>
        <taxon>Peloderinae</taxon>
        <taxon>Caenorhabditis</taxon>
    </lineage>
</organism>
<feature type="region of interest" description="Disordered" evidence="1">
    <location>
        <begin position="139"/>
        <end position="185"/>
    </location>
</feature>
<feature type="compositionally biased region" description="Low complexity" evidence="1">
    <location>
        <begin position="331"/>
        <end position="357"/>
    </location>
</feature>
<sequence>MRLVFLLSLLINWHLVDGCLKVNRLSSCGCHALALDSSNIRDYVDEDNQSFSFLPNSTLTAPNVNIDECSIEMTCGLGYNLAIFDAALMIKWFNDYPAVGFCNPATREWSILTRDTGFSQFVELYGTCAYVPTTTTVTSPTTSTVTTPTTTTVTTTEPTTTTVTTPTTSRVATSTTTSPVTTPTTATVTTTTTTWTTPSTASSSINSTTVPPGFCPCQRRLLDSSNIRDFITEDSIFYPALTSPSIVAPTNNSECSGIIFCPATHYLLIFDDTGLGRIASHFSQHSCDPVTKKWSVQTGSLAGPIVFRQIYGVCLEKGDETDFSSTQNLPSSSTTTRGITSTAETKSTTTREPTTSGELVCNPTDSRTFLFAYSTDFTADVVTKVFNNIANKSHPIYTRIATVREANKTLHSRLPDPSLGYNNNFNASDVRSVIERFFNEHSPEVFCGVKVWTLIKRDAVGVWLGSEAISKIRMYNGTIDTLISINMTAGTISTFMDIHYLSLFSNGMGYIHYDEDFDRVCTDATKFIPTPSLPYLYFAKNTEYRNNAGTYSGYGGVRVLAPATVWIAAAPLTNPFDRFGYSNVLLGNSSFPFTQLPVALHFTRAEMEMNGFSNHYGAYVKLEPATYSFRLFNNYTIVSWSSRFTQTRFYSDVNPSSSLLFHSFAANFTMRLAFFLSFLISCHLVNGCLKVNRISSCGCLALALNSSNIRDYVDEDNQSFSLLPNSTLTAPNVNIDECSIEMTCDMGYNLAVFDAALMIKWFNDYPAVGFCSPDTRQWSIMTRDTGFSQFLELYGTCVFVPTTTTVTTPTTTVTTIKPTTTPTTPPTTTSLPCICESLLLNSSVMPDYVEYYDIFYSDLTAVTTETPTRKITGCSEKYTCKPNYYLLIFDDTGLGITFPTSTSAQCDSTTQKWKVDTGSRAGPTVFQQIYALCLEGGSESLSTSLTPKTSITTEGVTNTTQSVTVVTTSTHTAPTEVHINTKTASPRISIPTTAQDTISTHPTITTPTAISTTPTTTSTTSQTTGTQPVTTNITTPTTTINATSSSTLTSPQTTSTSTSTTLPTTPTAQDTITTIMNATSSSSLTSPQTTNTPTPTTLTTTPTEATTIVDITTKTSSLPISLSTTAQETSRTDTTTSNITSVPSSTSTDSHTTGTVAVTTNSTTKMIGESTTTPSTSFTTEVTTTTMNATSPTTLTSPQTTNTPSSTTLTTTPTAQDTSSTSTTITSTPTTTPTTTITTTPASTSTFSQTTNTSTVATTPTATSTAPSTTPLTTIETTLTTSPTPTTTSTTTPTITSTTTVSTTLTTTPTTTKTTPTTTTRTTTTLKPTTTTKDPTACLPNSPSTFMLAVSSDVGADQIDIYYKAVQSGVKTA</sequence>
<dbReference type="eggNOG" id="KOG4297">
    <property type="taxonomic scope" value="Eukaryota"/>
</dbReference>
<feature type="region of interest" description="Disordered" evidence="1">
    <location>
        <begin position="998"/>
        <end position="1103"/>
    </location>
</feature>
<feature type="signal peptide" evidence="2">
    <location>
        <begin position="1"/>
        <end position="18"/>
    </location>
</feature>
<evidence type="ECO:0000313" key="3">
    <source>
        <dbReference type="EMBL" id="EGT57561.1"/>
    </source>
</evidence>
<dbReference type="InParanoid" id="G0NCQ6"/>
<dbReference type="EMBL" id="GL379863">
    <property type="protein sequence ID" value="EGT57561.1"/>
    <property type="molecule type" value="Genomic_DNA"/>
</dbReference>
<proteinExistence type="predicted"/>